<dbReference type="RefSeq" id="WP_066558444.1">
    <property type="nucleotide sequence ID" value="NZ_CP139719.1"/>
</dbReference>
<reference evidence="3 4" key="1">
    <citation type="submission" date="2019-12" db="EMBL/GenBank/DDBJ databases">
        <title>Genomic-based taxomic classification of the family Erythrobacteraceae.</title>
        <authorList>
            <person name="Xu L."/>
        </authorList>
    </citation>
    <scope>NUCLEOTIDE SEQUENCE [LARGE SCALE GENOMIC DNA]</scope>
    <source>
        <strain evidence="3 4">H32</strain>
    </source>
</reference>
<evidence type="ECO:0000313" key="3">
    <source>
        <dbReference type="EMBL" id="MXO69770.1"/>
    </source>
</evidence>
<protein>
    <submittedName>
        <fullName evidence="3">Entry exclusion protein TrbK-alt</fullName>
    </submittedName>
</protein>
<comment type="caution">
    <text evidence="3">The sequence shown here is derived from an EMBL/GenBank/DDBJ whole genome shotgun (WGS) entry which is preliminary data.</text>
</comment>
<feature type="region of interest" description="Disordered" evidence="1">
    <location>
        <begin position="87"/>
        <end position="111"/>
    </location>
</feature>
<gene>
    <name evidence="3" type="primary">trbK-alt</name>
    <name evidence="3" type="ORF">GRI72_13170</name>
</gene>
<evidence type="ECO:0000313" key="4">
    <source>
        <dbReference type="Proteomes" id="UP000444401"/>
    </source>
</evidence>
<organism evidence="3 4">
    <name type="scientific">Pelagerythrobacter marinus</name>
    <dbReference type="NCBI Taxonomy" id="538382"/>
    <lineage>
        <taxon>Bacteria</taxon>
        <taxon>Pseudomonadati</taxon>
        <taxon>Pseudomonadota</taxon>
        <taxon>Alphaproteobacteria</taxon>
        <taxon>Sphingomonadales</taxon>
        <taxon>Erythrobacteraceae</taxon>
        <taxon>Pelagerythrobacter</taxon>
    </lineage>
</organism>
<dbReference type="Proteomes" id="UP000444401">
    <property type="component" value="Unassembled WGS sequence"/>
</dbReference>
<keyword evidence="2" id="KW-1133">Transmembrane helix</keyword>
<sequence length="111" mass="11943">MDGKLIARIGAAVFVGLALAMTLVQLREEPGPRVEPAATVRVPDGDPLPARLGACSDMGELALSSPDCRAAWAEKRRRFFGVEHPDAYSGLNKESALSDPVLRSSPTREER</sequence>
<dbReference type="EMBL" id="WTYO01000007">
    <property type="protein sequence ID" value="MXO69770.1"/>
    <property type="molecule type" value="Genomic_DNA"/>
</dbReference>
<keyword evidence="4" id="KW-1185">Reference proteome</keyword>
<evidence type="ECO:0000256" key="1">
    <source>
        <dbReference type="SAM" id="MobiDB-lite"/>
    </source>
</evidence>
<dbReference type="Pfam" id="PF20084">
    <property type="entry name" value="TrbK"/>
    <property type="match status" value="1"/>
</dbReference>
<name>A0ABW9V1E4_9SPHN</name>
<dbReference type="InterPro" id="IPR027587">
    <property type="entry name" value="TrbK"/>
</dbReference>
<evidence type="ECO:0000256" key="2">
    <source>
        <dbReference type="SAM" id="Phobius"/>
    </source>
</evidence>
<keyword evidence="2" id="KW-0812">Transmembrane</keyword>
<keyword evidence="2" id="KW-0472">Membrane</keyword>
<feature type="transmembrane region" description="Helical" evidence="2">
    <location>
        <begin position="6"/>
        <end position="24"/>
    </location>
</feature>
<proteinExistence type="predicted"/>
<accession>A0ABW9V1E4</accession>
<dbReference type="NCBIfam" id="TIGR04360">
    <property type="entry name" value="other_trbK"/>
    <property type="match status" value="1"/>
</dbReference>